<keyword evidence="8" id="KW-1185">Reference proteome</keyword>
<name>A0A8K0KTA3_LADFU</name>
<sequence>MQAVTNRLRLPPISVGDLEAIQSTLELVQAELKDMDSFTLLGDFNFSEVSWTAGENNVLRPIERNILLWCPWGLLDLTSSADEICDLFYSLLESSILDCVPLIRVNTLKYPAWFDGEPTHSRLVVSGLVFSGSLLLSTQYCDGYEPLPEIQSKAIQLRARLLLSPTAASGVKWWRVCKNSHYGYLSQQQNMMQDYIRTSTYQRAILANLADFKDKVVLDVGAGSGILSFFAIQAGARKVYAVEASTMAQHAERLLFSTIYSWVTQNMFTATQLLLPESYARSSSAASPVALCRSAVFVLFGRVLSPLRYDRYDSLLQSLSRFLLFFCSGPSLHLCTASANNISLSSELSDSAELTASRISVSSGTFSIHLLFVSAKAVFVG</sequence>
<dbReference type="InterPro" id="IPR029063">
    <property type="entry name" value="SAM-dependent_MTases_sf"/>
</dbReference>
<dbReference type="EMBL" id="KZ309641">
    <property type="protein sequence ID" value="KAG8239426.1"/>
    <property type="molecule type" value="Genomic_DNA"/>
</dbReference>
<evidence type="ECO:0000256" key="6">
    <source>
        <dbReference type="ARBA" id="ARBA00049086"/>
    </source>
</evidence>
<protein>
    <recommendedName>
        <fullName evidence="1">type I protein arginine methyltransferase</fullName>
        <ecNumber evidence="1">2.1.1.319</ecNumber>
    </recommendedName>
</protein>
<comment type="catalytic activity">
    <reaction evidence="6">
        <text>L-arginyl-[protein] + 2 S-adenosyl-L-methionine = N(omega),N(omega)-dimethyl-L-arginyl-[protein] + 2 S-adenosyl-L-homocysteine + 2 H(+)</text>
        <dbReference type="Rhea" id="RHEA:48096"/>
        <dbReference type="Rhea" id="RHEA-COMP:10532"/>
        <dbReference type="Rhea" id="RHEA-COMP:11991"/>
        <dbReference type="ChEBI" id="CHEBI:15378"/>
        <dbReference type="ChEBI" id="CHEBI:29965"/>
        <dbReference type="ChEBI" id="CHEBI:57856"/>
        <dbReference type="ChEBI" id="CHEBI:59789"/>
        <dbReference type="ChEBI" id="CHEBI:61897"/>
        <dbReference type="EC" id="2.1.1.319"/>
    </reaction>
</comment>
<reference evidence="7" key="2">
    <citation type="submission" date="2017-10" db="EMBL/GenBank/DDBJ databases">
        <title>Ladona fulva Genome sequencing and assembly.</title>
        <authorList>
            <person name="Murali S."/>
            <person name="Richards S."/>
            <person name="Bandaranaike D."/>
            <person name="Bellair M."/>
            <person name="Blankenburg K."/>
            <person name="Chao H."/>
            <person name="Dinh H."/>
            <person name="Doddapaneni H."/>
            <person name="Dugan-Rocha S."/>
            <person name="Elkadiri S."/>
            <person name="Gnanaolivu R."/>
            <person name="Hernandez B."/>
            <person name="Skinner E."/>
            <person name="Javaid M."/>
            <person name="Lee S."/>
            <person name="Li M."/>
            <person name="Ming W."/>
            <person name="Munidasa M."/>
            <person name="Muniz J."/>
            <person name="Nguyen L."/>
            <person name="Hughes D."/>
            <person name="Osuji N."/>
            <person name="Pu L.-L."/>
            <person name="Puazo M."/>
            <person name="Qu C."/>
            <person name="Quiroz J."/>
            <person name="Raj R."/>
            <person name="Weissenberger G."/>
            <person name="Xin Y."/>
            <person name="Zou X."/>
            <person name="Han Y."/>
            <person name="Worley K."/>
            <person name="Muzny D."/>
            <person name="Gibbs R."/>
        </authorList>
    </citation>
    <scope>NUCLEOTIDE SEQUENCE</scope>
    <source>
        <strain evidence="7">Sampled in the wild</strain>
    </source>
</reference>
<accession>A0A8K0KTA3</accession>
<dbReference type="GO" id="GO:0070611">
    <property type="term" value="F:histone H3R2 methyltransferase activity"/>
    <property type="evidence" value="ECO:0007669"/>
    <property type="project" value="TreeGrafter"/>
</dbReference>
<organism evidence="7 8">
    <name type="scientific">Ladona fulva</name>
    <name type="common">Scarce chaser dragonfly</name>
    <name type="synonym">Libellula fulva</name>
    <dbReference type="NCBI Taxonomy" id="123851"/>
    <lineage>
        <taxon>Eukaryota</taxon>
        <taxon>Metazoa</taxon>
        <taxon>Ecdysozoa</taxon>
        <taxon>Arthropoda</taxon>
        <taxon>Hexapoda</taxon>
        <taxon>Insecta</taxon>
        <taxon>Pterygota</taxon>
        <taxon>Palaeoptera</taxon>
        <taxon>Odonata</taxon>
        <taxon>Epiprocta</taxon>
        <taxon>Anisoptera</taxon>
        <taxon>Libelluloidea</taxon>
        <taxon>Libellulidae</taxon>
        <taxon>Ladona</taxon>
    </lineage>
</organism>
<dbReference type="Pfam" id="PF06325">
    <property type="entry name" value="PrmA"/>
    <property type="match status" value="1"/>
</dbReference>
<evidence type="ECO:0000256" key="2">
    <source>
        <dbReference type="ARBA" id="ARBA00022481"/>
    </source>
</evidence>
<gene>
    <name evidence="7" type="ORF">J437_LFUL018946</name>
</gene>
<dbReference type="PANTHER" id="PTHR11006">
    <property type="entry name" value="PROTEIN ARGININE N-METHYLTRANSFERASE"/>
    <property type="match status" value="1"/>
</dbReference>
<dbReference type="OrthoDB" id="7848332at2759"/>
<evidence type="ECO:0000313" key="7">
    <source>
        <dbReference type="EMBL" id="KAG8239426.1"/>
    </source>
</evidence>
<evidence type="ECO:0000256" key="1">
    <source>
        <dbReference type="ARBA" id="ARBA00011925"/>
    </source>
</evidence>
<proteinExistence type="predicted"/>
<keyword evidence="5" id="KW-0804">Transcription</keyword>
<evidence type="ECO:0000313" key="8">
    <source>
        <dbReference type="Proteomes" id="UP000792457"/>
    </source>
</evidence>
<comment type="caution">
    <text evidence="7">The sequence shown here is derived from an EMBL/GenBank/DDBJ whole genome shotgun (WGS) entry which is preliminary data.</text>
</comment>
<keyword evidence="3" id="KW-0949">S-adenosyl-L-methionine</keyword>
<dbReference type="Proteomes" id="UP000792457">
    <property type="component" value="Unassembled WGS sequence"/>
</dbReference>
<evidence type="ECO:0000256" key="3">
    <source>
        <dbReference type="ARBA" id="ARBA00022691"/>
    </source>
</evidence>
<dbReference type="SUPFAM" id="SSF53335">
    <property type="entry name" value="S-adenosyl-L-methionine-dependent methyltransferases"/>
    <property type="match status" value="1"/>
</dbReference>
<keyword evidence="4" id="KW-0805">Transcription regulation</keyword>
<dbReference type="GO" id="GO:0035242">
    <property type="term" value="F:protein-arginine omega-N asymmetric methyltransferase activity"/>
    <property type="evidence" value="ECO:0007669"/>
    <property type="project" value="UniProtKB-EC"/>
</dbReference>
<dbReference type="PANTHER" id="PTHR11006:SF10">
    <property type="entry name" value="HISTONE-ARGININE METHYLTRANSFERASE CARMER-RELATED"/>
    <property type="match status" value="1"/>
</dbReference>
<dbReference type="CDD" id="cd02440">
    <property type="entry name" value="AdoMet_MTases"/>
    <property type="match status" value="1"/>
</dbReference>
<reference evidence="7" key="1">
    <citation type="submission" date="2013-04" db="EMBL/GenBank/DDBJ databases">
        <authorList>
            <person name="Qu J."/>
            <person name="Murali S.C."/>
            <person name="Bandaranaike D."/>
            <person name="Bellair M."/>
            <person name="Blankenburg K."/>
            <person name="Chao H."/>
            <person name="Dinh H."/>
            <person name="Doddapaneni H."/>
            <person name="Downs B."/>
            <person name="Dugan-Rocha S."/>
            <person name="Elkadiri S."/>
            <person name="Gnanaolivu R.D."/>
            <person name="Hernandez B."/>
            <person name="Javaid M."/>
            <person name="Jayaseelan J.C."/>
            <person name="Lee S."/>
            <person name="Li M."/>
            <person name="Ming W."/>
            <person name="Munidasa M."/>
            <person name="Muniz J."/>
            <person name="Nguyen L."/>
            <person name="Ongeri F."/>
            <person name="Osuji N."/>
            <person name="Pu L.-L."/>
            <person name="Puazo M."/>
            <person name="Qu C."/>
            <person name="Quiroz J."/>
            <person name="Raj R."/>
            <person name="Weissenberger G."/>
            <person name="Xin Y."/>
            <person name="Zou X."/>
            <person name="Han Y."/>
            <person name="Richards S."/>
            <person name="Worley K."/>
            <person name="Muzny D."/>
            <person name="Gibbs R."/>
        </authorList>
    </citation>
    <scope>NUCLEOTIDE SEQUENCE</scope>
    <source>
        <strain evidence="7">Sampled in the wild</strain>
    </source>
</reference>
<dbReference type="InterPro" id="IPR025799">
    <property type="entry name" value="Arg_MeTrfase"/>
</dbReference>
<evidence type="ECO:0000256" key="4">
    <source>
        <dbReference type="ARBA" id="ARBA00023015"/>
    </source>
</evidence>
<dbReference type="AlphaFoldDB" id="A0A8K0KTA3"/>
<dbReference type="Gene3D" id="3.40.50.150">
    <property type="entry name" value="Vaccinia Virus protein VP39"/>
    <property type="match status" value="1"/>
</dbReference>
<evidence type="ECO:0000256" key="5">
    <source>
        <dbReference type="ARBA" id="ARBA00023163"/>
    </source>
</evidence>
<dbReference type="EC" id="2.1.1.319" evidence="1"/>
<keyword evidence="2" id="KW-0488">Methylation</keyword>